<accession>A0A8F1MD30</accession>
<reference evidence="1" key="1">
    <citation type="submission" date="2021-06" db="EMBL/GenBank/DDBJ databases">
        <title>An adapted protocol for Saccharibacteria cultivation: two new species join this phylum of Candidate Phyla Radiations.</title>
        <authorList>
            <person name="Ibrahim A."/>
            <person name="Maatouk M."/>
            <person name="Zgheib R."/>
            <person name="Haddad G."/>
            <person name="Bou Khalil J."/>
            <person name="Raoult D."/>
            <person name="Bittar F."/>
        </authorList>
    </citation>
    <scope>NUCLEOTIDE SEQUENCE</scope>
    <source>
        <strain evidence="1">IHU1</strain>
    </source>
</reference>
<protein>
    <submittedName>
        <fullName evidence="1">Uncharacterized protein</fullName>
    </submittedName>
</protein>
<evidence type="ECO:0000313" key="1">
    <source>
        <dbReference type="EMBL" id="QWQ32667.1"/>
    </source>
</evidence>
<dbReference type="KEGG" id="mnd:KOY48_02410"/>
<sequence length="177" mass="19714">MKLINPSTGECQGYVLTNALSKSPTKTLTTIFVNEEYWGMLESIDKATEQLVESYGRAFGPADKHDLSSALDEFECAIFTMAAYRQIGGGCPEIESTNSNDLSITSAYVKRILRDRIEIPVLENVANKGIGGIVCLRLALFMALAYEFVLEEVTVALHNQYLEHFYHMLMCKQGAED</sequence>
<proteinExistence type="predicted"/>
<dbReference type="Proteomes" id="UP000679129">
    <property type="component" value="Chromosome"/>
</dbReference>
<evidence type="ECO:0000313" key="2">
    <source>
        <dbReference type="Proteomes" id="UP000679129"/>
    </source>
</evidence>
<gene>
    <name evidence="1" type="ORF">KOY48_02410</name>
</gene>
<dbReference type="AlphaFoldDB" id="A0A8F1MD30"/>
<keyword evidence="2" id="KW-1185">Reference proteome</keyword>
<organism evidence="1 2">
    <name type="scientific">Candidatus Minimicrobia naudis</name>
    <dbReference type="NCBI Taxonomy" id="2841263"/>
    <lineage>
        <taxon>Bacteria</taxon>
        <taxon>Candidatus Saccharimonadota</taxon>
        <taxon>Candidatus Saccharimonadota incertae sedis</taxon>
        <taxon>Candidatus Minimicrobia</taxon>
    </lineage>
</organism>
<dbReference type="EMBL" id="CP076460">
    <property type="protein sequence ID" value="QWQ32667.1"/>
    <property type="molecule type" value="Genomic_DNA"/>
</dbReference>
<name>A0A8F1MD30_9BACT</name>